<name>A0A7R9TMW4_MICPS</name>
<evidence type="ECO:0000256" key="1">
    <source>
        <dbReference type="SAM" id="MobiDB-lite"/>
    </source>
</evidence>
<dbReference type="AlphaFoldDB" id="A0A7R9TMW4"/>
<dbReference type="EMBL" id="HBDY01009487">
    <property type="protein sequence ID" value="CAD8240165.1"/>
    <property type="molecule type" value="Transcribed_RNA"/>
</dbReference>
<reference evidence="2" key="1">
    <citation type="submission" date="2021-01" db="EMBL/GenBank/DDBJ databases">
        <authorList>
            <person name="Corre E."/>
            <person name="Pelletier E."/>
            <person name="Niang G."/>
            <person name="Scheremetjew M."/>
            <person name="Finn R."/>
            <person name="Kale V."/>
            <person name="Holt S."/>
            <person name="Cochrane G."/>
            <person name="Meng A."/>
            <person name="Brown T."/>
            <person name="Cohen L."/>
        </authorList>
    </citation>
    <scope>NUCLEOTIDE SEQUENCE</scope>
    <source>
        <strain evidence="2">RCC1614</strain>
    </source>
</reference>
<dbReference type="CDD" id="cd14279">
    <property type="entry name" value="CUE"/>
    <property type="match status" value="1"/>
</dbReference>
<dbReference type="InterPro" id="IPR038870">
    <property type="entry name" value="UBAP1"/>
</dbReference>
<organism evidence="2">
    <name type="scientific">Micromonas pusilla</name>
    <name type="common">Picoplanktonic green alga</name>
    <name type="synonym">Chromulina pusilla</name>
    <dbReference type="NCBI Taxonomy" id="38833"/>
    <lineage>
        <taxon>Eukaryota</taxon>
        <taxon>Viridiplantae</taxon>
        <taxon>Chlorophyta</taxon>
        <taxon>Mamiellophyceae</taxon>
        <taxon>Mamiellales</taxon>
        <taxon>Mamiellaceae</taxon>
        <taxon>Micromonas</taxon>
    </lineage>
</organism>
<evidence type="ECO:0008006" key="3">
    <source>
        <dbReference type="Google" id="ProtNLM"/>
    </source>
</evidence>
<dbReference type="OMA" id="SKFIAMG"/>
<evidence type="ECO:0000313" key="2">
    <source>
        <dbReference type="EMBL" id="CAD8240165.1"/>
    </source>
</evidence>
<sequence>MNPDARPCVGVRIAVPATYQLTPPVSLPPLETSADAAADAADDARFDTTRERQVLAEETSPSTSPSPSPSTSARGAPADPTSLDATVRRVLDGPEDPTIEKFLRMGYPRDAVALGVAMWGDDPTKVPEFCTFFARGIEFGFPPHVLAGALAANDNNLEAAIGCCIK</sequence>
<protein>
    <recommendedName>
        <fullName evidence="3">UBA domain-containing protein</fullName>
    </recommendedName>
</protein>
<accession>A0A7R9TMW4</accession>
<dbReference type="GO" id="GO:0043162">
    <property type="term" value="P:ubiquitin-dependent protein catabolic process via the multivesicular body sorting pathway"/>
    <property type="evidence" value="ECO:0007669"/>
    <property type="project" value="InterPro"/>
</dbReference>
<dbReference type="PANTHER" id="PTHR15960">
    <property type="entry name" value="LD44032P"/>
    <property type="match status" value="1"/>
</dbReference>
<feature type="compositionally biased region" description="Basic and acidic residues" evidence="1">
    <location>
        <begin position="42"/>
        <end position="55"/>
    </location>
</feature>
<feature type="compositionally biased region" description="Low complexity" evidence="1">
    <location>
        <begin position="59"/>
        <end position="72"/>
    </location>
</feature>
<dbReference type="GO" id="GO:0043130">
    <property type="term" value="F:ubiquitin binding"/>
    <property type="evidence" value="ECO:0007669"/>
    <property type="project" value="InterPro"/>
</dbReference>
<feature type="region of interest" description="Disordered" evidence="1">
    <location>
        <begin position="22"/>
        <end position="85"/>
    </location>
</feature>
<dbReference type="PANTHER" id="PTHR15960:SF5">
    <property type="entry name" value="LD44032P"/>
    <property type="match status" value="1"/>
</dbReference>
<dbReference type="GO" id="GO:0000813">
    <property type="term" value="C:ESCRT I complex"/>
    <property type="evidence" value="ECO:0007669"/>
    <property type="project" value="InterPro"/>
</dbReference>
<proteinExistence type="predicted"/>
<gene>
    <name evidence="2" type="ORF">MPUS1402_LOCUS7097</name>
</gene>